<dbReference type="InterPro" id="IPR007401">
    <property type="entry name" value="DUF454"/>
</dbReference>
<keyword evidence="1" id="KW-1003">Cell membrane</keyword>
<dbReference type="Pfam" id="PF04304">
    <property type="entry name" value="DUF454"/>
    <property type="match status" value="1"/>
</dbReference>
<dbReference type="EMBL" id="CP048711">
    <property type="protein sequence ID" value="QIB66927.1"/>
    <property type="molecule type" value="Genomic_DNA"/>
</dbReference>
<reference evidence="3 4" key="1">
    <citation type="submission" date="2020-02" db="EMBL/GenBank/DDBJ databases">
        <title>Genome sequencing for Kineobactrum sp. M2.</title>
        <authorList>
            <person name="Park S.-J."/>
        </authorList>
    </citation>
    <scope>NUCLEOTIDE SEQUENCE [LARGE SCALE GENOMIC DNA]</scope>
    <source>
        <strain evidence="3 4">M2</strain>
    </source>
</reference>
<dbReference type="AlphaFoldDB" id="A0A6C0U7H5"/>
<accession>A0A6C0U7H5</accession>
<keyword evidence="1 2" id="KW-0472">Membrane</keyword>
<keyword evidence="2" id="KW-0812">Transmembrane</keyword>
<dbReference type="PANTHER" id="PTHR35813">
    <property type="entry name" value="INNER MEMBRANE PROTEIN YBAN"/>
    <property type="match status" value="1"/>
</dbReference>
<feature type="transmembrane region" description="Helical" evidence="2">
    <location>
        <begin position="17"/>
        <end position="46"/>
    </location>
</feature>
<dbReference type="RefSeq" id="WP_163496357.1">
    <property type="nucleotide sequence ID" value="NZ_CP048711.1"/>
</dbReference>
<gene>
    <name evidence="3" type="ORF">G3T16_17560</name>
</gene>
<comment type="subcellular location">
    <subcellularLocation>
        <location evidence="1">Cell inner membrane</location>
        <topology evidence="1">Multi-pass membrane protein</topology>
    </subcellularLocation>
</comment>
<dbReference type="PIRSF" id="PIRSF016789">
    <property type="entry name" value="DUF454"/>
    <property type="match status" value="1"/>
</dbReference>
<evidence type="ECO:0000313" key="4">
    <source>
        <dbReference type="Proteomes" id="UP000477680"/>
    </source>
</evidence>
<keyword evidence="4" id="KW-1185">Reference proteome</keyword>
<evidence type="ECO:0000313" key="3">
    <source>
        <dbReference type="EMBL" id="QIB66927.1"/>
    </source>
</evidence>
<dbReference type="PANTHER" id="PTHR35813:SF1">
    <property type="entry name" value="INNER MEMBRANE PROTEIN YBAN"/>
    <property type="match status" value="1"/>
</dbReference>
<keyword evidence="2" id="KW-1133">Transmembrane helix</keyword>
<protein>
    <recommendedName>
        <fullName evidence="1">Inner membrane protein</fullName>
    </recommendedName>
</protein>
<keyword evidence="1" id="KW-0997">Cell inner membrane</keyword>
<dbReference type="GO" id="GO:0005886">
    <property type="term" value="C:plasma membrane"/>
    <property type="evidence" value="ECO:0007669"/>
    <property type="project" value="UniProtKB-SubCell"/>
</dbReference>
<dbReference type="Proteomes" id="UP000477680">
    <property type="component" value="Chromosome"/>
</dbReference>
<sequence>MPNLNGQTSASGLFWRALAWCSIGLGAAGTVLPLVPTTPFLLLAAWAAPKGSPRLNTWLHTHPTFGPVLKAWREQRAVPLRAKCTATGLLIASWAGLWLVESSAAVLWLTAILFICVAVFLLTRPNGGEVVDE</sequence>
<evidence type="ECO:0000256" key="1">
    <source>
        <dbReference type="PIRNR" id="PIRNR016789"/>
    </source>
</evidence>
<dbReference type="KEGG" id="kim:G3T16_17560"/>
<proteinExistence type="predicted"/>
<name>A0A6C0U7H5_9GAMM</name>
<feature type="transmembrane region" description="Helical" evidence="2">
    <location>
        <begin position="105"/>
        <end position="123"/>
    </location>
</feature>
<organism evidence="3 4">
    <name type="scientific">Kineobactrum salinum</name>
    <dbReference type="NCBI Taxonomy" id="2708301"/>
    <lineage>
        <taxon>Bacteria</taxon>
        <taxon>Pseudomonadati</taxon>
        <taxon>Pseudomonadota</taxon>
        <taxon>Gammaproteobacteria</taxon>
        <taxon>Cellvibrionales</taxon>
        <taxon>Halieaceae</taxon>
        <taxon>Kineobactrum</taxon>
    </lineage>
</organism>
<evidence type="ECO:0000256" key="2">
    <source>
        <dbReference type="SAM" id="Phobius"/>
    </source>
</evidence>